<sequence>MLVLPVRSAIDGRKASKQQEIHQWLEPRSNLDCCSHRSLVDHSEGEHDTPQGPRSAVLTLRKLVEVSGGRKSEPTKTQPRVRVWAELGPQTGNYRRHDSMILDQRVEAAAARLLDGAQGSAATRAAQHDAAASWGMVGAAPVPSLGLTVTVKGGAVQWLWLGGSPWLHEVCGLSFGRGSSPRHGGAREGRGRYKLNTIVEDETATANFTIFGKLAQDLIQIPASQLATATNADRYTLPPIISTILGSTHIFQIILSTPTFNTESMSFKVVRILSPPERETATTSEQFTSSSSYTISSHNHTQQAKRNRENQLELYLEHTPSKQEMSIPDVTSPYANSPKSPEDTVSTPPAKKIFK</sequence>
<organism evidence="2 3">
    <name type="scientific">Ananas comosus</name>
    <name type="common">Pineapple</name>
    <name type="synonym">Ananas ananas</name>
    <dbReference type="NCBI Taxonomy" id="4615"/>
    <lineage>
        <taxon>Eukaryota</taxon>
        <taxon>Viridiplantae</taxon>
        <taxon>Streptophyta</taxon>
        <taxon>Embryophyta</taxon>
        <taxon>Tracheophyta</taxon>
        <taxon>Spermatophyta</taxon>
        <taxon>Magnoliopsida</taxon>
        <taxon>Liliopsida</taxon>
        <taxon>Poales</taxon>
        <taxon>Bromeliaceae</taxon>
        <taxon>Bromelioideae</taxon>
        <taxon>Ananas</taxon>
    </lineage>
</organism>
<dbReference type="Gene3D" id="2.40.50.140">
    <property type="entry name" value="Nucleic acid-binding proteins"/>
    <property type="match status" value="1"/>
</dbReference>
<feature type="compositionally biased region" description="Low complexity" evidence="1">
    <location>
        <begin position="281"/>
        <end position="297"/>
    </location>
</feature>
<feature type="compositionally biased region" description="Basic and acidic residues" evidence="1">
    <location>
        <begin position="306"/>
        <end position="321"/>
    </location>
</feature>
<reference evidence="2 3" key="1">
    <citation type="journal article" date="2016" name="DNA Res.">
        <title>The draft genome of MD-2 pineapple using hybrid error correction of long reads.</title>
        <authorList>
            <person name="Redwan R.M."/>
            <person name="Saidin A."/>
            <person name="Kumar S.V."/>
        </authorList>
    </citation>
    <scope>NUCLEOTIDE SEQUENCE [LARGE SCALE GENOMIC DNA]</scope>
    <source>
        <strain evidence="3">cv. MD2</strain>
        <tissue evidence="2">Leaf</tissue>
    </source>
</reference>
<evidence type="ECO:0000313" key="2">
    <source>
        <dbReference type="EMBL" id="OAY62759.1"/>
    </source>
</evidence>
<evidence type="ECO:0008006" key="4">
    <source>
        <dbReference type="Google" id="ProtNLM"/>
    </source>
</evidence>
<dbReference type="PANTHER" id="PTHR47165:SF4">
    <property type="entry name" value="OS03G0429900 PROTEIN"/>
    <property type="match status" value="1"/>
</dbReference>
<feature type="region of interest" description="Disordered" evidence="1">
    <location>
        <begin position="277"/>
        <end position="355"/>
    </location>
</feature>
<feature type="compositionally biased region" description="Polar residues" evidence="1">
    <location>
        <begin position="333"/>
        <end position="347"/>
    </location>
</feature>
<dbReference type="InterPro" id="IPR012340">
    <property type="entry name" value="NA-bd_OB-fold"/>
</dbReference>
<dbReference type="AlphaFoldDB" id="A0A199UDE3"/>
<comment type="caution">
    <text evidence="2">The sequence shown here is derived from an EMBL/GenBank/DDBJ whole genome shotgun (WGS) entry which is preliminary data.</text>
</comment>
<accession>A0A199UDE3</accession>
<name>A0A199UDE3_ANACO</name>
<dbReference type="Proteomes" id="UP000092600">
    <property type="component" value="Unassembled WGS sequence"/>
</dbReference>
<dbReference type="EMBL" id="LSRQ01008432">
    <property type="protein sequence ID" value="OAY62759.1"/>
    <property type="molecule type" value="Genomic_DNA"/>
</dbReference>
<evidence type="ECO:0000256" key="1">
    <source>
        <dbReference type="SAM" id="MobiDB-lite"/>
    </source>
</evidence>
<evidence type="ECO:0000313" key="3">
    <source>
        <dbReference type="Proteomes" id="UP000092600"/>
    </source>
</evidence>
<gene>
    <name evidence="2" type="ORF">ACMD2_24219</name>
</gene>
<dbReference type="SUPFAM" id="SSF50249">
    <property type="entry name" value="Nucleic acid-binding proteins"/>
    <property type="match status" value="1"/>
</dbReference>
<protein>
    <recommendedName>
        <fullName evidence="4">Replication factor A C-terminal domain-containing protein</fullName>
    </recommendedName>
</protein>
<dbReference type="PANTHER" id="PTHR47165">
    <property type="entry name" value="OS03G0429900 PROTEIN"/>
    <property type="match status" value="1"/>
</dbReference>
<proteinExistence type="predicted"/>